<evidence type="ECO:0000313" key="4">
    <source>
        <dbReference type="EMBL" id="OAM89707.1"/>
    </source>
</evidence>
<keyword evidence="2" id="KW-0472">Membrane</keyword>
<dbReference type="Proteomes" id="UP000078486">
    <property type="component" value="Unassembled WGS sequence"/>
</dbReference>
<feature type="transmembrane region" description="Helical" evidence="2">
    <location>
        <begin position="84"/>
        <end position="102"/>
    </location>
</feature>
<dbReference type="EMBL" id="LRRQ01000081">
    <property type="protein sequence ID" value="OAM89707.1"/>
    <property type="molecule type" value="Genomic_DNA"/>
</dbReference>
<organism evidence="4 5">
    <name type="scientific">Termitidicoccus mucosus</name>
    <dbReference type="NCBI Taxonomy" id="1184151"/>
    <lineage>
        <taxon>Bacteria</taxon>
        <taxon>Pseudomonadati</taxon>
        <taxon>Verrucomicrobiota</taxon>
        <taxon>Opitutia</taxon>
        <taxon>Opitutales</taxon>
        <taxon>Opitutaceae</taxon>
        <taxon>Termitidicoccus</taxon>
    </lineage>
</organism>
<keyword evidence="5" id="KW-1185">Reference proteome</keyword>
<dbReference type="RefSeq" id="WP_068770484.1">
    <property type="nucleotide sequence ID" value="NZ_CP109796.1"/>
</dbReference>
<evidence type="ECO:0000259" key="3">
    <source>
        <dbReference type="Pfam" id="PF04773"/>
    </source>
</evidence>
<feature type="domain" description="FecR protein" evidence="3">
    <location>
        <begin position="128"/>
        <end position="209"/>
    </location>
</feature>
<keyword evidence="2" id="KW-1133">Transmembrane helix</keyword>
<keyword evidence="2" id="KW-0812">Transmembrane</keyword>
<proteinExistence type="predicted"/>
<comment type="caution">
    <text evidence="4">The sequence shown here is derived from an EMBL/GenBank/DDBJ whole genome shotgun (WGS) entry which is preliminary data.</text>
</comment>
<dbReference type="OrthoDB" id="186486at2"/>
<dbReference type="InterPro" id="IPR012373">
    <property type="entry name" value="Ferrdict_sens_TM"/>
</dbReference>
<gene>
    <name evidence="4" type="ORF">AW736_12050</name>
</gene>
<dbReference type="AlphaFoldDB" id="A0A178IK90"/>
<feature type="region of interest" description="Disordered" evidence="1">
    <location>
        <begin position="213"/>
        <end position="242"/>
    </location>
</feature>
<sequence length="372" mass="40181">MSTHSDKEVISAAARWVVRRNAGLSVTEAEELRQWLDGDARHRTAFEHYARAWSAFEGPEREDAQSAMIRRIGTRVRQRRARRVGGMFAAACVIAVLAFAVLRPWPSVDRLRPAGALPAGTVVIHPERLVLEDGSVVELRQGSAIDVRYDDATRRVILSGGEAHFQVAKGQDRPFVVVADGMEVRAVGTAFVVQRGAAQVEVWVTEGRVAVEKATPAAPPGPEDATTMAGATTPSAVPAAPPVPPEPVPVAMLGAHERIVVRTAPEAVVPVVTPVTSAEINERLTWRIPRVEFSATPLAEAIALINSFSHLPDGSANARLVLASELSGIASEPVSGFFRVDNIEAFVHLLEMNLGIEGERRGNEIILRKARR</sequence>
<dbReference type="PIRSF" id="PIRSF018266">
    <property type="entry name" value="FecR"/>
    <property type="match status" value="1"/>
</dbReference>
<dbReference type="PANTHER" id="PTHR30273:SF2">
    <property type="entry name" value="PROTEIN FECR"/>
    <property type="match status" value="1"/>
</dbReference>
<dbReference type="Gene3D" id="2.60.120.1440">
    <property type="match status" value="1"/>
</dbReference>
<dbReference type="GO" id="GO:0016989">
    <property type="term" value="F:sigma factor antagonist activity"/>
    <property type="evidence" value="ECO:0007669"/>
    <property type="project" value="TreeGrafter"/>
</dbReference>
<name>A0A178IK90_9BACT</name>
<dbReference type="STRING" id="1184151.AW736_12050"/>
<reference evidence="4 5" key="1">
    <citation type="submission" date="2016-01" db="EMBL/GenBank/DDBJ databases">
        <title>High potential of lignocellulose degradation of a new Verrucomicrobia species.</title>
        <authorList>
            <person name="Wang Y."/>
            <person name="Shi Y."/>
            <person name="Qiu Z."/>
            <person name="Liu S."/>
            <person name="Yang H."/>
        </authorList>
    </citation>
    <scope>NUCLEOTIDE SEQUENCE [LARGE SCALE GENOMIC DNA]</scope>
    <source>
        <strain evidence="4 5">TSB47</strain>
    </source>
</reference>
<protein>
    <recommendedName>
        <fullName evidence="3">FecR protein domain-containing protein</fullName>
    </recommendedName>
</protein>
<evidence type="ECO:0000256" key="1">
    <source>
        <dbReference type="SAM" id="MobiDB-lite"/>
    </source>
</evidence>
<dbReference type="InterPro" id="IPR006860">
    <property type="entry name" value="FecR"/>
</dbReference>
<accession>A0A178IK90</accession>
<evidence type="ECO:0000256" key="2">
    <source>
        <dbReference type="SAM" id="Phobius"/>
    </source>
</evidence>
<dbReference type="Pfam" id="PF04773">
    <property type="entry name" value="FecR"/>
    <property type="match status" value="1"/>
</dbReference>
<dbReference type="PANTHER" id="PTHR30273">
    <property type="entry name" value="PERIPLASMIC SIGNAL SENSOR AND SIGMA FACTOR ACTIVATOR FECR-RELATED"/>
    <property type="match status" value="1"/>
</dbReference>
<evidence type="ECO:0000313" key="5">
    <source>
        <dbReference type="Proteomes" id="UP000078486"/>
    </source>
</evidence>